<keyword evidence="2" id="KW-1185">Reference proteome</keyword>
<name>E5AA97_LEPMJ</name>
<dbReference type="InParanoid" id="E5AA97"/>
<organism evidence="2">
    <name type="scientific">Leptosphaeria maculans (strain JN3 / isolate v23.1.3 / race Av1-4-5-6-7-8)</name>
    <name type="common">Blackleg fungus</name>
    <name type="synonym">Phoma lingam</name>
    <dbReference type="NCBI Taxonomy" id="985895"/>
    <lineage>
        <taxon>Eukaryota</taxon>
        <taxon>Fungi</taxon>
        <taxon>Dikarya</taxon>
        <taxon>Ascomycota</taxon>
        <taxon>Pezizomycotina</taxon>
        <taxon>Dothideomycetes</taxon>
        <taxon>Pleosporomycetidae</taxon>
        <taxon>Pleosporales</taxon>
        <taxon>Pleosporineae</taxon>
        <taxon>Leptosphaeriaceae</taxon>
        <taxon>Plenodomus</taxon>
        <taxon>Plenodomus lingam/Leptosphaeria maculans species complex</taxon>
    </lineage>
</organism>
<evidence type="ECO:0000313" key="2">
    <source>
        <dbReference type="Proteomes" id="UP000002668"/>
    </source>
</evidence>
<evidence type="ECO:0000313" key="1">
    <source>
        <dbReference type="EMBL" id="CBY00588.1"/>
    </source>
</evidence>
<dbReference type="HOGENOM" id="CLU_1332129_0_0_1"/>
<proteinExistence type="predicted"/>
<reference evidence="2" key="1">
    <citation type="journal article" date="2011" name="Nat. Commun.">
        <title>Effector diversification within compartments of the Leptosphaeria maculans genome affected by Repeat-Induced Point mutations.</title>
        <authorList>
            <person name="Rouxel T."/>
            <person name="Grandaubert J."/>
            <person name="Hane J.K."/>
            <person name="Hoede C."/>
            <person name="van de Wouw A.P."/>
            <person name="Couloux A."/>
            <person name="Dominguez V."/>
            <person name="Anthouard V."/>
            <person name="Bally P."/>
            <person name="Bourras S."/>
            <person name="Cozijnsen A.J."/>
            <person name="Ciuffetti L.M."/>
            <person name="Degrave A."/>
            <person name="Dilmaghani A."/>
            <person name="Duret L."/>
            <person name="Fudal I."/>
            <person name="Goodwin S.B."/>
            <person name="Gout L."/>
            <person name="Glaser N."/>
            <person name="Linglin J."/>
            <person name="Kema G.H.J."/>
            <person name="Lapalu N."/>
            <person name="Lawrence C.B."/>
            <person name="May K."/>
            <person name="Meyer M."/>
            <person name="Ollivier B."/>
            <person name="Poulain J."/>
            <person name="Schoch C.L."/>
            <person name="Simon A."/>
            <person name="Spatafora J.W."/>
            <person name="Stachowiak A."/>
            <person name="Turgeon B.G."/>
            <person name="Tyler B.M."/>
            <person name="Vincent D."/>
            <person name="Weissenbach J."/>
            <person name="Amselem J."/>
            <person name="Quesneville H."/>
            <person name="Oliver R.P."/>
            <person name="Wincker P."/>
            <person name="Balesdent M.-H."/>
            <person name="Howlett B.J."/>
        </authorList>
    </citation>
    <scope>NUCLEOTIDE SEQUENCE [LARGE SCALE GENOMIC DNA]</scope>
    <source>
        <strain evidence="2">JN3 / isolate v23.1.3 / race Av1-4-5-6-7-8</strain>
    </source>
</reference>
<protein>
    <submittedName>
        <fullName evidence="1">Predicted protein</fullName>
    </submittedName>
</protein>
<gene>
    <name evidence="1" type="ORF">LEMA_P017180.1</name>
</gene>
<sequence length="206" mass="22310">MLEQYLPGLHSPLHLGAIIPDTRGRAHKARGKGPCYSAPQPKTIDVGLRNAGVFVHCIWYLGGLGPRFYKCGVVATLSIAVVQCSRARNRMWAGWRIHRYISTSTSSTISQQIPQNPAYHLPIYPPPTSPAISPPVTTHCKPTTPSILATLPSPSSLAYGCSACTLIVCHTCKEACSSALQFRGGEVLRLRVKEDTESGSKEEEDA</sequence>
<accession>E5AA97</accession>
<dbReference type="VEuPathDB" id="FungiDB:LEMA_P017180.1"/>
<dbReference type="Proteomes" id="UP000002668">
    <property type="component" value="Genome"/>
</dbReference>
<dbReference type="EMBL" id="FP929138">
    <property type="protein sequence ID" value="CBY00588.1"/>
    <property type="molecule type" value="Genomic_DNA"/>
</dbReference>
<dbReference type="GeneID" id="13291489"/>
<dbReference type="AlphaFoldDB" id="E5AA97"/>